<protein>
    <recommendedName>
        <fullName evidence="3">Beta-galactosidase trimerisation domain-containing protein</fullName>
    </recommendedName>
</protein>
<proteinExistence type="predicted"/>
<keyword evidence="2" id="KW-1185">Reference proteome</keyword>
<dbReference type="InterPro" id="IPR029062">
    <property type="entry name" value="Class_I_gatase-like"/>
</dbReference>
<evidence type="ECO:0008006" key="3">
    <source>
        <dbReference type="Google" id="ProtNLM"/>
    </source>
</evidence>
<dbReference type="EMBL" id="BOPF01000002">
    <property type="protein sequence ID" value="GIJ43370.1"/>
    <property type="molecule type" value="Genomic_DNA"/>
</dbReference>
<dbReference type="CDD" id="cd03143">
    <property type="entry name" value="A4_beta-galactosidase_middle_domain"/>
    <property type="match status" value="1"/>
</dbReference>
<dbReference type="AlphaFoldDB" id="A0A8J3YFZ9"/>
<name>A0A8J3YFZ9_9ACTN</name>
<reference evidence="1" key="1">
    <citation type="submission" date="2021-01" db="EMBL/GenBank/DDBJ databases">
        <title>Whole genome shotgun sequence of Virgisporangium aliadipatigenens NBRC 105644.</title>
        <authorList>
            <person name="Komaki H."/>
            <person name="Tamura T."/>
        </authorList>
    </citation>
    <scope>NUCLEOTIDE SEQUENCE</scope>
    <source>
        <strain evidence="1">NBRC 105644</strain>
    </source>
</reference>
<dbReference type="Gene3D" id="3.40.50.880">
    <property type="match status" value="1"/>
</dbReference>
<organism evidence="1 2">
    <name type="scientific">Virgisporangium aliadipatigenens</name>
    <dbReference type="NCBI Taxonomy" id="741659"/>
    <lineage>
        <taxon>Bacteria</taxon>
        <taxon>Bacillati</taxon>
        <taxon>Actinomycetota</taxon>
        <taxon>Actinomycetes</taxon>
        <taxon>Micromonosporales</taxon>
        <taxon>Micromonosporaceae</taxon>
        <taxon>Virgisporangium</taxon>
    </lineage>
</organism>
<dbReference type="RefSeq" id="WP_203896959.1">
    <property type="nucleotide sequence ID" value="NZ_BOPF01000002.1"/>
</dbReference>
<evidence type="ECO:0000313" key="1">
    <source>
        <dbReference type="EMBL" id="GIJ43370.1"/>
    </source>
</evidence>
<dbReference type="Proteomes" id="UP000619260">
    <property type="component" value="Unassembled WGS sequence"/>
</dbReference>
<dbReference type="SUPFAM" id="SSF101908">
    <property type="entry name" value="Putative isomerase YbhE"/>
    <property type="match status" value="1"/>
</dbReference>
<evidence type="ECO:0000313" key="2">
    <source>
        <dbReference type="Proteomes" id="UP000619260"/>
    </source>
</evidence>
<comment type="caution">
    <text evidence="1">The sequence shown here is derived from an EMBL/GenBank/DDBJ whole genome shotgun (WGS) entry which is preliminary data.</text>
</comment>
<gene>
    <name evidence="1" type="ORF">Val02_02560</name>
</gene>
<sequence>MSNGTAGWVDLTGIGVVTAGAVAAGRGGGHVFVGRSLSTQRRRLNLGVIGVGPEGGPAGAPEWFPDSAVPLPAGGRSSVGVAVTHPSGRRLYLGVQTDYPGLRQPWPIERRCLTVWSLDDAGRPVGAPRSYDAGNEKGSLQAVTLHPTLPLLYVSGWGDPRVFVHELDADGEPLRLRGSHRVGGVGKYDIAFSPAGDLMYLGTHPDTLDVVPMRSDGTPAGPARQFSALGKWGSPAPSYLMFHYTPQALYRRATMPTDAPVIMWPLDSSGHPVGDPVSDGVPAGRLAAVDGSGKRLWLCRNATYPDAYTAASRRCGTELVAVPLDPSGRPAGPPEQVGVRHGAEPRLMTVTADGDVTVLVTPVAAEGGNEVRGHRLRVTVGSVTPPPSGPFAVSVETAGRGTVVRNGVAVGVPTTFDLDPLLRDQAGDVLVFVAVGSAAAPPQTVTVSLEPLDDTGASPAGVLTDTVAGGRVGILLPGYGFAVPGTRPRRTRLLSAYAQEHLRRAEAVAVAAADRPRLLTVSSSHLIGRQGHRGQLRAEAATLAALGVNTVNAYSWPALDPADVNADLDAAGLNRRAVAVYHPLQGRPTHTAPRAYFDFHLRRHPNDVAAWAQGLAAGVPTANGGTPGDVVDIKLSDEPAWYFPSVADMLDDGQLAEFRAFLARNHVDAADDARPVTNAAGASLAQRRLYYWTTRFFAESAARGHRLVTDELAKAFSPGTSVDVNWNSWINAWYIPAPNQKVANNPDVSSRAGMGGFDWYTSARLGSHNLWSADWVPDDTAVLWSVRASALGTAAALGTRPFGGYVVGNMLTGHPAGASYKALSLVGRGGKAVDFYCFGPTRLVGDGWSDNPLAYPSIADAARVLARAEHLIHPGRPNRGSVAILTTGTSHLWNAGPQPTVYMWETIRLSIALIHAGYSIDLVDEQSIRDDIDPDRPGSWQYSALYLTGPNVESVALERIVAWVRGGGVLAVGPGAGVADEYDTASPLLEQVLGIGPRTAERTDGVGVPLFYDHTLRVPADPVFGTQELAVRGPGTPLVPVPGGAEVVASFASGAAAITRHRFGHGSAVAYGFYPGLQYVDTLDHPLGARTPRDRSSVVRGWEDTRRRLAVAPAVLAGAAKPAHLSHEPVEVCRLDSDRGTALVLLNWSAEPISELSVVLCEGRRWRNVHSARRVPVELSRSGNHLTVRMPLEHTDVLLLEHDPRPR</sequence>
<accession>A0A8J3YFZ9</accession>